<proteinExistence type="predicted"/>
<dbReference type="GO" id="GO:0003700">
    <property type="term" value="F:DNA-binding transcription factor activity"/>
    <property type="evidence" value="ECO:0007669"/>
    <property type="project" value="TreeGrafter"/>
</dbReference>
<dbReference type="SUPFAM" id="SSF53822">
    <property type="entry name" value="Periplasmic binding protein-like I"/>
    <property type="match status" value="1"/>
</dbReference>
<name>A0A5N0URV5_9PSEU</name>
<dbReference type="SUPFAM" id="SSF47413">
    <property type="entry name" value="lambda repressor-like DNA-binding domains"/>
    <property type="match status" value="1"/>
</dbReference>
<keyword evidence="2" id="KW-0238">DNA-binding</keyword>
<evidence type="ECO:0000313" key="6">
    <source>
        <dbReference type="Proteomes" id="UP000319769"/>
    </source>
</evidence>
<dbReference type="CDD" id="cd06267">
    <property type="entry name" value="PBP1_LacI_sugar_binding-like"/>
    <property type="match status" value="1"/>
</dbReference>
<evidence type="ECO:0000256" key="3">
    <source>
        <dbReference type="ARBA" id="ARBA00023163"/>
    </source>
</evidence>
<dbReference type="InterPro" id="IPR028082">
    <property type="entry name" value="Peripla_BP_I"/>
</dbReference>
<dbReference type="GO" id="GO:0000976">
    <property type="term" value="F:transcription cis-regulatory region binding"/>
    <property type="evidence" value="ECO:0007669"/>
    <property type="project" value="TreeGrafter"/>
</dbReference>
<dbReference type="InterPro" id="IPR010982">
    <property type="entry name" value="Lambda_DNA-bd_dom_sf"/>
</dbReference>
<evidence type="ECO:0000256" key="1">
    <source>
        <dbReference type="ARBA" id="ARBA00023015"/>
    </source>
</evidence>
<dbReference type="PROSITE" id="PS50932">
    <property type="entry name" value="HTH_LACI_2"/>
    <property type="match status" value="1"/>
</dbReference>
<keyword evidence="1" id="KW-0805">Transcription regulation</keyword>
<dbReference type="InterPro" id="IPR046335">
    <property type="entry name" value="LacI/GalR-like_sensor"/>
</dbReference>
<evidence type="ECO:0000313" key="5">
    <source>
        <dbReference type="EMBL" id="KAA9153611.1"/>
    </source>
</evidence>
<accession>A0A5N0URV5</accession>
<dbReference type="PROSITE" id="PS00356">
    <property type="entry name" value="HTH_LACI_1"/>
    <property type="match status" value="1"/>
</dbReference>
<evidence type="ECO:0000256" key="2">
    <source>
        <dbReference type="ARBA" id="ARBA00023125"/>
    </source>
</evidence>
<dbReference type="OrthoDB" id="4268837at2"/>
<dbReference type="Pfam" id="PF00356">
    <property type="entry name" value="LacI"/>
    <property type="match status" value="1"/>
</dbReference>
<evidence type="ECO:0000259" key="4">
    <source>
        <dbReference type="PROSITE" id="PS50932"/>
    </source>
</evidence>
<dbReference type="RefSeq" id="WP_144750128.1">
    <property type="nucleotide sequence ID" value="NZ_VMNW02000074.1"/>
</dbReference>
<organism evidence="5 6">
    <name type="scientific">Amycolatopsis acidicola</name>
    <dbReference type="NCBI Taxonomy" id="2596893"/>
    <lineage>
        <taxon>Bacteria</taxon>
        <taxon>Bacillati</taxon>
        <taxon>Actinomycetota</taxon>
        <taxon>Actinomycetes</taxon>
        <taxon>Pseudonocardiales</taxon>
        <taxon>Pseudonocardiaceae</taxon>
        <taxon>Amycolatopsis</taxon>
    </lineage>
</organism>
<dbReference type="AlphaFoldDB" id="A0A5N0URV5"/>
<keyword evidence="6" id="KW-1185">Reference proteome</keyword>
<dbReference type="EMBL" id="VMNW02000074">
    <property type="protein sequence ID" value="KAA9153611.1"/>
    <property type="molecule type" value="Genomic_DNA"/>
</dbReference>
<dbReference type="SMART" id="SM00354">
    <property type="entry name" value="HTH_LACI"/>
    <property type="match status" value="1"/>
</dbReference>
<dbReference type="Gene3D" id="1.10.260.40">
    <property type="entry name" value="lambda repressor-like DNA-binding domains"/>
    <property type="match status" value="1"/>
</dbReference>
<dbReference type="CDD" id="cd01392">
    <property type="entry name" value="HTH_LacI"/>
    <property type="match status" value="1"/>
</dbReference>
<keyword evidence="3" id="KW-0804">Transcription</keyword>
<dbReference type="PANTHER" id="PTHR30146">
    <property type="entry name" value="LACI-RELATED TRANSCRIPTIONAL REPRESSOR"/>
    <property type="match status" value="1"/>
</dbReference>
<feature type="domain" description="HTH lacI-type" evidence="4">
    <location>
        <begin position="17"/>
        <end position="71"/>
    </location>
</feature>
<dbReference type="PANTHER" id="PTHR30146:SF109">
    <property type="entry name" value="HTH-TYPE TRANSCRIPTIONAL REGULATOR GALS"/>
    <property type="match status" value="1"/>
</dbReference>
<dbReference type="Pfam" id="PF13377">
    <property type="entry name" value="Peripla_BP_3"/>
    <property type="match status" value="1"/>
</dbReference>
<protein>
    <submittedName>
        <fullName evidence="5">LacI family transcriptional regulator</fullName>
    </submittedName>
</protein>
<sequence>MVESAPSRKGGYVDDRPTLEDVAAFAGVSRSTASRALNGDANVSSRAKDAVLAAARDLGYSPNQAARSLVTRRTGAVAVVLSEPEDLLLGDPYRNAVMRAAYRALADSGSQMVLLFNDGPDDHARTLRFLEGGHVDGALVFAPHRADPLPRALRLLRLPIVFGGQAGNLTRGVHVVDFDNQDGARLAVQHLLDRGRRRVATVAGPQDQTAAVHRLWGWEKTLTDAGLDPDGLAEEGDFTLDGGRAAMERLLARHPDVDGVFVASDLMAAGALRALAAAGKRVPSDVSLVGFDDHPMLAPTLEPPLTTVHQAPADQVGEMVRTLNALLAGEPVTPRRTVLPVSVKIRESA</sequence>
<dbReference type="Gene3D" id="3.40.50.2300">
    <property type="match status" value="2"/>
</dbReference>
<reference evidence="5" key="1">
    <citation type="submission" date="2019-09" db="EMBL/GenBank/DDBJ databases">
        <authorList>
            <person name="Teo W.F.A."/>
            <person name="Duangmal K."/>
        </authorList>
    </citation>
    <scope>NUCLEOTIDE SEQUENCE [LARGE SCALE GENOMIC DNA]</scope>
    <source>
        <strain evidence="5">K81G1</strain>
    </source>
</reference>
<dbReference type="InterPro" id="IPR000843">
    <property type="entry name" value="HTH_LacI"/>
</dbReference>
<comment type="caution">
    <text evidence="5">The sequence shown here is derived from an EMBL/GenBank/DDBJ whole genome shotgun (WGS) entry which is preliminary data.</text>
</comment>
<gene>
    <name evidence="5" type="ORF">FPZ12_034085</name>
</gene>
<dbReference type="Proteomes" id="UP000319769">
    <property type="component" value="Unassembled WGS sequence"/>
</dbReference>